<feature type="non-terminal residue" evidence="2">
    <location>
        <position position="1"/>
    </location>
</feature>
<protein>
    <submittedName>
        <fullName evidence="2">TniQ protein</fullName>
    </submittedName>
</protein>
<dbReference type="AlphaFoldDB" id="A0A2W7PV92"/>
<keyword evidence="3" id="KW-1185">Reference proteome</keyword>
<dbReference type="RefSeq" id="WP_211307108.1">
    <property type="nucleotide sequence ID" value="NZ_QKZQ01000050.1"/>
</dbReference>
<reference evidence="2 3" key="1">
    <citation type="submission" date="2018-06" db="EMBL/GenBank/DDBJ databases">
        <title>Genomic Encyclopedia of Archaeal and Bacterial Type Strains, Phase II (KMG-II): from individual species to whole genera.</title>
        <authorList>
            <person name="Goeker M."/>
        </authorList>
    </citation>
    <scope>NUCLEOTIDE SEQUENCE [LARGE SCALE GENOMIC DNA]</scope>
    <source>
        <strain evidence="2 3">DSM 13087</strain>
    </source>
</reference>
<sequence length="588" mass="66217">AHKRRHLRRRYARVLGYQPASRQAVTIGRLRLNWRKLIYSDKDELSRLATLTGINESELMPMALVEIDRRRCLLHGQLMGSRSFLRSEQKLCPVCVQEDKDCSGTFGVFGRREWMLTSFRICPTHSCQLVTLPAAVFPHHPADFFRRCEGSSKQIDGQLSGSSVSQSSIWEFYLLERLSGIIGHRWIDQFDLDAAMRIVQNFGILLTHGSSAREAELSQMELSQACHAGFLATSEGVGKITSAMASIYEKSPSKAQGFFTDFGLFSRWCARVSEDERYAPMIDVFTQFAFENYPVAAGDTIYGRVCTERKWHNCSSAAEEFGGTAQRMSKIVEALGLGEKRPGKDRIFRAEDAKEALPDLLRCMPRIQCIRRLGIAGSLFDRLVQRKFIQPKYDLPNVAPLYDPDEIDSFMSSARENTTLVSVLSKGALDLKTVCSAAACFTDEVLTQVLAGNLKEAEWVETETGPGALRFKLEDVRDALEVEPIADLTKNEVRSALCVNAPTVKMLIDSNRLKSTVSRHTRSRRPRRVVKRSEVDKFLAEYVSLGELAKKEGIQANWVAARLARDNIFPVDLPSEYSKLYLRSTIEA</sequence>
<comment type="caution">
    <text evidence="2">The sequence shown here is derived from an EMBL/GenBank/DDBJ whole genome shotgun (WGS) entry which is preliminary data.</text>
</comment>
<evidence type="ECO:0000313" key="2">
    <source>
        <dbReference type="EMBL" id="PZX35807.1"/>
    </source>
</evidence>
<proteinExistence type="predicted"/>
<dbReference type="EMBL" id="QKZQ01000050">
    <property type="protein sequence ID" value="PZX35807.1"/>
    <property type="molecule type" value="Genomic_DNA"/>
</dbReference>
<accession>A0A2W7PV92</accession>
<dbReference type="STRING" id="121821.GCA_001870675_02814"/>
<name>A0A2W7PV92_9RHOB</name>
<dbReference type="InterPro" id="IPR009492">
    <property type="entry name" value="TniQ"/>
</dbReference>
<evidence type="ECO:0000259" key="1">
    <source>
        <dbReference type="Pfam" id="PF06527"/>
    </source>
</evidence>
<evidence type="ECO:0000313" key="3">
    <source>
        <dbReference type="Proteomes" id="UP000249364"/>
    </source>
</evidence>
<dbReference type="Pfam" id="PF06527">
    <property type="entry name" value="TniQ"/>
    <property type="match status" value="1"/>
</dbReference>
<dbReference type="Proteomes" id="UP000249364">
    <property type="component" value="Unassembled WGS sequence"/>
</dbReference>
<gene>
    <name evidence="2" type="ORF">LY56_03585</name>
</gene>
<feature type="domain" description="TniQ" evidence="1">
    <location>
        <begin position="10"/>
        <end position="129"/>
    </location>
</feature>
<organism evidence="2 3">
    <name type="scientific">Roseinatronobacter thiooxidans</name>
    <dbReference type="NCBI Taxonomy" id="121821"/>
    <lineage>
        <taxon>Bacteria</taxon>
        <taxon>Pseudomonadati</taxon>
        <taxon>Pseudomonadota</taxon>
        <taxon>Alphaproteobacteria</taxon>
        <taxon>Rhodobacterales</taxon>
        <taxon>Paracoccaceae</taxon>
        <taxon>Roseinatronobacter</taxon>
    </lineage>
</organism>